<reference evidence="1 2" key="1">
    <citation type="journal article" date="2021" name="BMC Genomics">
        <title>Telomere-to-telomere genome assembly of asparaginase-producing Trichoderma simmonsii.</title>
        <authorList>
            <person name="Chung D."/>
            <person name="Kwon Y.M."/>
            <person name="Yang Y."/>
        </authorList>
    </citation>
    <scope>NUCLEOTIDE SEQUENCE [LARGE SCALE GENOMIC DNA]</scope>
    <source>
        <strain evidence="1 2">GH-Sj1</strain>
    </source>
</reference>
<dbReference type="Proteomes" id="UP000826661">
    <property type="component" value="Chromosome V"/>
</dbReference>
<keyword evidence="2" id="KW-1185">Reference proteome</keyword>
<evidence type="ECO:0000313" key="2">
    <source>
        <dbReference type="Proteomes" id="UP000826661"/>
    </source>
</evidence>
<evidence type="ECO:0000313" key="1">
    <source>
        <dbReference type="EMBL" id="QYT03199.1"/>
    </source>
</evidence>
<dbReference type="AlphaFoldDB" id="A0A8G0LKV2"/>
<name>A0A8G0LKV2_9HYPO</name>
<sequence length="99" mass="11193">MKMHGLEFICLIESGIQLVSYDKSFQPTAEVLRNDMLIHKVPLSCNARVAAWRCKIIHFAVSIGGEGTQLKYFQAKILQIVQMIGFVNGLKLVQMQLRS</sequence>
<protein>
    <submittedName>
        <fullName evidence="1">Uncharacterized protein</fullName>
    </submittedName>
</protein>
<organism evidence="1 2">
    <name type="scientific">Trichoderma simmonsii</name>
    <dbReference type="NCBI Taxonomy" id="1491479"/>
    <lineage>
        <taxon>Eukaryota</taxon>
        <taxon>Fungi</taxon>
        <taxon>Dikarya</taxon>
        <taxon>Ascomycota</taxon>
        <taxon>Pezizomycotina</taxon>
        <taxon>Sordariomycetes</taxon>
        <taxon>Hypocreomycetidae</taxon>
        <taxon>Hypocreales</taxon>
        <taxon>Hypocreaceae</taxon>
        <taxon>Trichoderma</taxon>
    </lineage>
</organism>
<proteinExistence type="predicted"/>
<accession>A0A8G0LKV2</accession>
<gene>
    <name evidence="1" type="ORF">H0G86_010169</name>
</gene>
<dbReference type="EMBL" id="CP075868">
    <property type="protein sequence ID" value="QYT03199.1"/>
    <property type="molecule type" value="Genomic_DNA"/>
</dbReference>